<organism evidence="3">
    <name type="scientific">Spongospora subterranea</name>
    <dbReference type="NCBI Taxonomy" id="70186"/>
    <lineage>
        <taxon>Eukaryota</taxon>
        <taxon>Sar</taxon>
        <taxon>Rhizaria</taxon>
        <taxon>Endomyxa</taxon>
        <taxon>Phytomyxea</taxon>
        <taxon>Plasmodiophorida</taxon>
        <taxon>Plasmodiophoridae</taxon>
        <taxon>Spongospora</taxon>
    </lineage>
</organism>
<dbReference type="SMART" id="SM00160">
    <property type="entry name" value="RanBD"/>
    <property type="match status" value="1"/>
</dbReference>
<dbReference type="PANTHER" id="PTHR23138:SF87">
    <property type="entry name" value="E3 SUMO-PROTEIN LIGASE RANBP2"/>
    <property type="match status" value="1"/>
</dbReference>
<evidence type="ECO:0000259" key="2">
    <source>
        <dbReference type="PROSITE" id="PS50196"/>
    </source>
</evidence>
<dbReference type="AlphaFoldDB" id="A0A0H5R5G7"/>
<feature type="non-terminal residue" evidence="3">
    <location>
        <position position="1"/>
    </location>
</feature>
<sequence>CASHRLALTMADEDDSYVPLVTLTEEVAVDSGEQDEDILYKERAKLYRFSSEQNQWNERGTGDARLLQGRSPSSVVRFVVRQEKTLKVVANHVIPVDGELTRNLGSDRSWVWVAQDYSDSDDTGVYTFAIRFRTPEAADEFFAKWEAARVRNKAVLNEETPSTEKVSPKEIVSDAEREPSTSEAQDNAPADKSSDEPASEQSAPDATESAE</sequence>
<dbReference type="GO" id="GO:0005096">
    <property type="term" value="F:GTPase activator activity"/>
    <property type="evidence" value="ECO:0007669"/>
    <property type="project" value="TreeGrafter"/>
</dbReference>
<reference evidence="3" key="1">
    <citation type="submission" date="2015-04" db="EMBL/GenBank/DDBJ databases">
        <title>The genome sequence of the plant pathogenic Rhizarian Plasmodiophora brassicae reveals insights in its biotrophic life cycle and the origin of chitin synthesis.</title>
        <authorList>
            <person name="Schwelm A."/>
            <person name="Fogelqvist J."/>
            <person name="Knaust A."/>
            <person name="Julke S."/>
            <person name="Lilja T."/>
            <person name="Dhandapani V."/>
            <person name="Bonilla-Rosso G."/>
            <person name="Karlsson M."/>
            <person name="Shevchenko A."/>
            <person name="Choi S.R."/>
            <person name="Kim H.G."/>
            <person name="Park J.Y."/>
            <person name="Lim Y.P."/>
            <person name="Ludwig-Muller J."/>
            <person name="Dixelius C."/>
        </authorList>
    </citation>
    <scope>NUCLEOTIDE SEQUENCE</scope>
    <source>
        <tissue evidence="3">Potato root galls</tissue>
    </source>
</reference>
<dbReference type="PROSITE" id="PS50196">
    <property type="entry name" value="RANBD1"/>
    <property type="match status" value="1"/>
</dbReference>
<protein>
    <recommendedName>
        <fullName evidence="2">RanBD1 domain-containing protein</fullName>
    </recommendedName>
</protein>
<dbReference type="Gene3D" id="2.30.29.30">
    <property type="entry name" value="Pleckstrin-homology domain (PH domain)/Phosphotyrosine-binding domain (PTB)"/>
    <property type="match status" value="1"/>
</dbReference>
<dbReference type="GO" id="GO:0005737">
    <property type="term" value="C:cytoplasm"/>
    <property type="evidence" value="ECO:0007669"/>
    <property type="project" value="TreeGrafter"/>
</dbReference>
<dbReference type="InterPro" id="IPR045255">
    <property type="entry name" value="RanBP1-like"/>
</dbReference>
<feature type="domain" description="RanBD1" evidence="2">
    <location>
        <begin position="16"/>
        <end position="154"/>
    </location>
</feature>
<evidence type="ECO:0000256" key="1">
    <source>
        <dbReference type="SAM" id="MobiDB-lite"/>
    </source>
</evidence>
<feature type="region of interest" description="Disordered" evidence="1">
    <location>
        <begin position="156"/>
        <end position="211"/>
    </location>
</feature>
<dbReference type="InterPro" id="IPR000156">
    <property type="entry name" value="Ran_bind_dom"/>
</dbReference>
<accession>A0A0H5R5G7</accession>
<dbReference type="SUPFAM" id="SSF50729">
    <property type="entry name" value="PH domain-like"/>
    <property type="match status" value="1"/>
</dbReference>
<dbReference type="PANTHER" id="PTHR23138">
    <property type="entry name" value="RAN BINDING PROTEIN"/>
    <property type="match status" value="1"/>
</dbReference>
<dbReference type="GO" id="GO:0005643">
    <property type="term" value="C:nuclear pore"/>
    <property type="evidence" value="ECO:0007669"/>
    <property type="project" value="TreeGrafter"/>
</dbReference>
<dbReference type="EMBL" id="HACM01008674">
    <property type="protein sequence ID" value="CRZ09116.1"/>
    <property type="molecule type" value="Transcribed_RNA"/>
</dbReference>
<name>A0A0H5R5G7_9EUKA</name>
<dbReference type="Pfam" id="PF00638">
    <property type="entry name" value="Ran_BP1"/>
    <property type="match status" value="1"/>
</dbReference>
<proteinExistence type="predicted"/>
<evidence type="ECO:0000313" key="3">
    <source>
        <dbReference type="EMBL" id="CRZ09116.1"/>
    </source>
</evidence>
<dbReference type="InterPro" id="IPR011993">
    <property type="entry name" value="PH-like_dom_sf"/>
</dbReference>
<feature type="compositionally biased region" description="Basic and acidic residues" evidence="1">
    <location>
        <begin position="166"/>
        <end position="180"/>
    </location>
</feature>